<evidence type="ECO:0000256" key="1">
    <source>
        <dbReference type="SAM" id="SignalP"/>
    </source>
</evidence>
<dbReference type="SUPFAM" id="SSF50965">
    <property type="entry name" value="Galactose oxidase, central domain"/>
    <property type="match status" value="1"/>
</dbReference>
<dbReference type="AlphaFoldDB" id="A0AAV3QHX3"/>
<dbReference type="InterPro" id="IPR037293">
    <property type="entry name" value="Gal_Oxidase_central_sf"/>
</dbReference>
<dbReference type="EMBL" id="BAABME010037217">
    <property type="protein sequence ID" value="GAA0163660.1"/>
    <property type="molecule type" value="Genomic_DNA"/>
</dbReference>
<dbReference type="InterPro" id="IPR011043">
    <property type="entry name" value="Gal_Oxase/kelch_b-propeller"/>
</dbReference>
<keyword evidence="1" id="KW-0732">Signal</keyword>
<proteinExistence type="predicted"/>
<sequence length="410" mass="45349">MTQPTSLSLILWNVLLLLPFLQNVALSTGGKWNLLVPSIGISSMHMQLLNNDKVVMYDRTDFGISNISLPGTKRRIDPNFGPAGDCSAHSVEYDTGGTAEGDRVVRQYNPCKNGACDWTEIKDGLLMSRWYATNHILPDGKQIIVGGRGQFNYEFYPKVPSTDKIYRLPFLEQTNDLNIENNLYPFVFLNSDGNLFIFANNRAILLDYKTQVMLKNYPQIPGGDPRSYPRTGSAVLLSLKMLANDQVVIAEVLICGGAPKGSYVNALNGRFIGALASCARININSPNPEWNIETMPLARVMGDMVMLPNGDVLLINGASAGAARWELGRNLVLTPVVYKPDMPIGTRFKLQNPSKVPRMYHCTAALLRDGRILVGGSNPHNYYNFTGVLYPTELSLEAFSPSYLESEFAN</sequence>
<comment type="caution">
    <text evidence="4">The sequence shown here is derived from an EMBL/GenBank/DDBJ whole genome shotgun (WGS) entry which is preliminary data.</text>
</comment>
<feature type="domain" description="Glyoxal oxidase N-terminal" evidence="2">
    <location>
        <begin position="94"/>
        <end position="403"/>
    </location>
</feature>
<evidence type="ECO:0000313" key="3">
    <source>
        <dbReference type="EMBL" id="GAA0161175.1"/>
    </source>
</evidence>
<dbReference type="PANTHER" id="PTHR32208">
    <property type="entry name" value="SECRETED PROTEIN-RELATED"/>
    <property type="match status" value="1"/>
</dbReference>
<dbReference type="Gene3D" id="2.130.10.80">
    <property type="entry name" value="Galactose oxidase/kelch, beta-propeller"/>
    <property type="match status" value="1"/>
</dbReference>
<organism evidence="4 5">
    <name type="scientific">Lithospermum erythrorhizon</name>
    <name type="common">Purple gromwell</name>
    <name type="synonym">Lithospermum officinale var. erythrorhizon</name>
    <dbReference type="NCBI Taxonomy" id="34254"/>
    <lineage>
        <taxon>Eukaryota</taxon>
        <taxon>Viridiplantae</taxon>
        <taxon>Streptophyta</taxon>
        <taxon>Embryophyta</taxon>
        <taxon>Tracheophyta</taxon>
        <taxon>Spermatophyta</taxon>
        <taxon>Magnoliopsida</taxon>
        <taxon>eudicotyledons</taxon>
        <taxon>Gunneridae</taxon>
        <taxon>Pentapetalae</taxon>
        <taxon>asterids</taxon>
        <taxon>lamiids</taxon>
        <taxon>Boraginales</taxon>
        <taxon>Boraginaceae</taxon>
        <taxon>Boraginoideae</taxon>
        <taxon>Lithospermeae</taxon>
        <taxon>Lithospermum</taxon>
    </lineage>
</organism>
<evidence type="ECO:0000313" key="5">
    <source>
        <dbReference type="Proteomes" id="UP001454036"/>
    </source>
</evidence>
<name>A0AAV3QHX3_LITER</name>
<gene>
    <name evidence="3" type="ORF">LIER_43558</name>
    <name evidence="4" type="ORF">LIER_43660</name>
</gene>
<evidence type="ECO:0000313" key="4">
    <source>
        <dbReference type="EMBL" id="GAA0163660.1"/>
    </source>
</evidence>
<keyword evidence="5" id="KW-1185">Reference proteome</keyword>
<protein>
    <recommendedName>
        <fullName evidence="2">Glyoxal oxidase N-terminal domain-containing protein</fullName>
    </recommendedName>
</protein>
<dbReference type="InterPro" id="IPR009880">
    <property type="entry name" value="Glyoxal_oxidase_N"/>
</dbReference>
<reference evidence="4 5" key="1">
    <citation type="submission" date="2024-01" db="EMBL/GenBank/DDBJ databases">
        <title>The complete chloroplast genome sequence of Lithospermum erythrorhizon: insights into the phylogenetic relationship among Boraginaceae species and the maternal lineages of purple gromwells.</title>
        <authorList>
            <person name="Okada T."/>
            <person name="Watanabe K."/>
        </authorList>
    </citation>
    <scope>NUCLEOTIDE SEQUENCE [LARGE SCALE GENOMIC DNA]</scope>
</reference>
<dbReference type="Proteomes" id="UP001454036">
    <property type="component" value="Unassembled WGS sequence"/>
</dbReference>
<dbReference type="EMBL" id="BAABME010036259">
    <property type="protein sequence ID" value="GAA0161175.1"/>
    <property type="molecule type" value="Genomic_DNA"/>
</dbReference>
<dbReference type="Pfam" id="PF07250">
    <property type="entry name" value="Glyoxal_oxid_N"/>
    <property type="match status" value="1"/>
</dbReference>
<accession>A0AAV3QHX3</accession>
<dbReference type="PANTHER" id="PTHR32208:SF62">
    <property type="entry name" value="OXIDASE, PUTATIVE, EXPRESSED-RELATED"/>
    <property type="match status" value="1"/>
</dbReference>
<feature type="chain" id="PRO_5044714418" description="Glyoxal oxidase N-terminal domain-containing protein" evidence="1">
    <location>
        <begin position="26"/>
        <end position="410"/>
    </location>
</feature>
<feature type="signal peptide" evidence="1">
    <location>
        <begin position="1"/>
        <end position="25"/>
    </location>
</feature>
<evidence type="ECO:0000259" key="2">
    <source>
        <dbReference type="Pfam" id="PF07250"/>
    </source>
</evidence>